<proteinExistence type="predicted"/>
<dbReference type="Proteomes" id="UP000030651">
    <property type="component" value="Unassembled WGS sequence"/>
</dbReference>
<dbReference type="OMA" id="HYSINGI"/>
<evidence type="ECO:0000313" key="2">
    <source>
        <dbReference type="Proteomes" id="UP000030651"/>
    </source>
</evidence>
<dbReference type="PANTHER" id="PTHR47657:SF14">
    <property type="entry name" value="ZN(2)-C6 FUNGAL-TYPE DOMAIN-CONTAINING PROTEIN"/>
    <property type="match status" value="1"/>
</dbReference>
<accession>W3X6X9</accession>
<keyword evidence="2" id="KW-1185">Reference proteome</keyword>
<dbReference type="OrthoDB" id="3546279at2759"/>
<dbReference type="AlphaFoldDB" id="W3X6X9"/>
<dbReference type="GeneID" id="19271789"/>
<protein>
    <submittedName>
        <fullName evidence="1">Uncharacterized protein</fullName>
    </submittedName>
</protein>
<dbReference type="KEGG" id="pfy:PFICI_06776"/>
<gene>
    <name evidence="1" type="ORF">PFICI_06776</name>
</gene>
<reference evidence="2" key="1">
    <citation type="journal article" date="2015" name="BMC Genomics">
        <title>Genomic and transcriptomic analysis of the endophytic fungus Pestalotiopsis fici reveals its lifestyle and high potential for synthesis of natural products.</title>
        <authorList>
            <person name="Wang X."/>
            <person name="Zhang X."/>
            <person name="Liu L."/>
            <person name="Xiang M."/>
            <person name="Wang W."/>
            <person name="Sun X."/>
            <person name="Che Y."/>
            <person name="Guo L."/>
            <person name="Liu G."/>
            <person name="Guo L."/>
            <person name="Wang C."/>
            <person name="Yin W.B."/>
            <person name="Stadler M."/>
            <person name="Zhang X."/>
            <person name="Liu X."/>
        </authorList>
    </citation>
    <scope>NUCLEOTIDE SEQUENCE [LARGE SCALE GENOMIC DNA]</scope>
    <source>
        <strain evidence="2">W106-1 / CGMCC3.15140</strain>
    </source>
</reference>
<dbReference type="RefSeq" id="XP_007833548.1">
    <property type="nucleotide sequence ID" value="XM_007835357.1"/>
</dbReference>
<dbReference type="PANTHER" id="PTHR47657">
    <property type="entry name" value="STEROL REGULATORY ELEMENT-BINDING PROTEIN ECM22"/>
    <property type="match status" value="1"/>
</dbReference>
<evidence type="ECO:0000313" key="1">
    <source>
        <dbReference type="EMBL" id="ETS81774.1"/>
    </source>
</evidence>
<name>W3X6X9_PESFW</name>
<organism evidence="1 2">
    <name type="scientific">Pestalotiopsis fici (strain W106-1 / CGMCC3.15140)</name>
    <dbReference type="NCBI Taxonomy" id="1229662"/>
    <lineage>
        <taxon>Eukaryota</taxon>
        <taxon>Fungi</taxon>
        <taxon>Dikarya</taxon>
        <taxon>Ascomycota</taxon>
        <taxon>Pezizomycotina</taxon>
        <taxon>Sordariomycetes</taxon>
        <taxon>Xylariomycetidae</taxon>
        <taxon>Amphisphaeriales</taxon>
        <taxon>Sporocadaceae</taxon>
        <taxon>Pestalotiopsis</taxon>
    </lineage>
</organism>
<dbReference type="GO" id="GO:0000981">
    <property type="term" value="F:DNA-binding transcription factor activity, RNA polymerase II-specific"/>
    <property type="evidence" value="ECO:0007669"/>
    <property type="project" value="TreeGrafter"/>
</dbReference>
<dbReference type="eggNOG" id="ENOG502TBG4">
    <property type="taxonomic scope" value="Eukaryota"/>
</dbReference>
<dbReference type="EMBL" id="KI912112">
    <property type="protein sequence ID" value="ETS81774.1"/>
    <property type="molecule type" value="Genomic_DNA"/>
</dbReference>
<dbReference type="InParanoid" id="W3X6X9"/>
<dbReference type="HOGENOM" id="CLU_024934_6_1_1"/>
<dbReference type="InterPro" id="IPR052400">
    <property type="entry name" value="Zn2-C6_fungal_TF"/>
</dbReference>
<sequence length="295" mass="34006">MVMNPLLALTALHLHGRTGDPTLPLAVSRYLGRSLADHRAALQRHSDNDNDNDNDHDNKKDVLAEPVWLSAVLLSVLYWLLAHQRRPGEPYELPLPAWAMLHGVTTLYVRRRAVLGAMGYEWYGHRYAPLRIEDDDDDGDDGQVLSEKSRCRLDMLQNDLEILFARFGISDDADEQDEEQVAYQAARRHIVSYYRAYFAGMDERNLRLVICTMPVNVPPAFRRLLDRHDPLAMALVARLLVLLVPVESVWWMDGEGDYEVLHRDINGIRQLMPDELRWCMDWPCRVLSGEILLDR</sequence>